<proteinExistence type="predicted"/>
<feature type="compositionally biased region" description="Polar residues" evidence="1">
    <location>
        <begin position="132"/>
        <end position="145"/>
    </location>
</feature>
<gene>
    <name evidence="2" type="ORF">GWI33_016331</name>
</gene>
<feature type="compositionally biased region" description="Basic and acidic residues" evidence="1">
    <location>
        <begin position="195"/>
        <end position="204"/>
    </location>
</feature>
<evidence type="ECO:0000256" key="1">
    <source>
        <dbReference type="SAM" id="MobiDB-lite"/>
    </source>
</evidence>
<protein>
    <submittedName>
        <fullName evidence="2">Uncharacterized protein</fullName>
    </submittedName>
</protein>
<feature type="compositionally biased region" description="Polar residues" evidence="1">
    <location>
        <begin position="162"/>
        <end position="172"/>
    </location>
</feature>
<keyword evidence="3" id="KW-1185">Reference proteome</keyword>
<evidence type="ECO:0000313" key="3">
    <source>
        <dbReference type="Proteomes" id="UP000625711"/>
    </source>
</evidence>
<comment type="caution">
    <text evidence="2">The sequence shown here is derived from an EMBL/GenBank/DDBJ whole genome shotgun (WGS) entry which is preliminary data.</text>
</comment>
<accession>A0A834MAH4</accession>
<dbReference type="AlphaFoldDB" id="A0A834MAH4"/>
<dbReference type="EMBL" id="JAACXV010014065">
    <property type="protein sequence ID" value="KAF7270749.1"/>
    <property type="molecule type" value="Genomic_DNA"/>
</dbReference>
<reference evidence="2" key="1">
    <citation type="submission" date="2020-08" db="EMBL/GenBank/DDBJ databases">
        <title>Genome sequencing and assembly of the red palm weevil Rhynchophorus ferrugineus.</title>
        <authorList>
            <person name="Dias G.B."/>
            <person name="Bergman C.M."/>
            <person name="Manee M."/>
        </authorList>
    </citation>
    <scope>NUCLEOTIDE SEQUENCE</scope>
    <source>
        <strain evidence="2">AA-2017</strain>
        <tissue evidence="2">Whole larva</tissue>
    </source>
</reference>
<feature type="region of interest" description="Disordered" evidence="1">
    <location>
        <begin position="1"/>
        <end position="22"/>
    </location>
</feature>
<evidence type="ECO:0000313" key="2">
    <source>
        <dbReference type="EMBL" id="KAF7270749.1"/>
    </source>
</evidence>
<name>A0A834MAH4_RHYFE</name>
<feature type="compositionally biased region" description="Low complexity" evidence="1">
    <location>
        <begin position="13"/>
        <end position="22"/>
    </location>
</feature>
<feature type="compositionally biased region" description="Basic and acidic residues" evidence="1">
    <location>
        <begin position="1"/>
        <end position="11"/>
    </location>
</feature>
<dbReference type="Proteomes" id="UP000625711">
    <property type="component" value="Unassembled WGS sequence"/>
</dbReference>
<feature type="region of interest" description="Disordered" evidence="1">
    <location>
        <begin position="119"/>
        <end position="214"/>
    </location>
</feature>
<sequence length="248" mass="26812">MEELIGRREQSRTGPLTPGLTPTVERSAKELRSPIALVQFAQDSTSFRLDLTISGKSLSSKLSRRKSFIVPILPETANDRVSCRVAGLKLREADHRTAAIQFCAVVVLLTALGPSCALATPSGLPNDDSKRTTTSTVVLRPSDTSLGPRDDDALTAAKSLVQDGSVSETTDPNLPVRGVTDVSVRRSHGNPTSVGDHHSSERSRSPAGDDNEESLKSINLSMPSAHAQDTDSCEYVLQHDLYFYFPLR</sequence>
<organism evidence="2 3">
    <name type="scientific">Rhynchophorus ferrugineus</name>
    <name type="common">Red palm weevil</name>
    <name type="synonym">Curculio ferrugineus</name>
    <dbReference type="NCBI Taxonomy" id="354439"/>
    <lineage>
        <taxon>Eukaryota</taxon>
        <taxon>Metazoa</taxon>
        <taxon>Ecdysozoa</taxon>
        <taxon>Arthropoda</taxon>
        <taxon>Hexapoda</taxon>
        <taxon>Insecta</taxon>
        <taxon>Pterygota</taxon>
        <taxon>Neoptera</taxon>
        <taxon>Endopterygota</taxon>
        <taxon>Coleoptera</taxon>
        <taxon>Polyphaga</taxon>
        <taxon>Cucujiformia</taxon>
        <taxon>Curculionidae</taxon>
        <taxon>Dryophthorinae</taxon>
        <taxon>Rhynchophorus</taxon>
    </lineage>
</organism>